<evidence type="ECO:0000313" key="9">
    <source>
        <dbReference type="EMBL" id="MVA98339.1"/>
    </source>
</evidence>
<evidence type="ECO:0000256" key="2">
    <source>
        <dbReference type="ARBA" id="ARBA00018953"/>
    </source>
</evidence>
<evidence type="ECO:0000256" key="6">
    <source>
        <dbReference type="PIRNR" id="PIRNR000446"/>
    </source>
</evidence>
<comment type="catalytic activity">
    <reaction evidence="5 6">
        <text>holo-[ACP] + malonyl-CoA = malonyl-[ACP] + CoA</text>
        <dbReference type="Rhea" id="RHEA:41792"/>
        <dbReference type="Rhea" id="RHEA-COMP:9623"/>
        <dbReference type="Rhea" id="RHEA-COMP:9685"/>
        <dbReference type="ChEBI" id="CHEBI:57287"/>
        <dbReference type="ChEBI" id="CHEBI:57384"/>
        <dbReference type="ChEBI" id="CHEBI:64479"/>
        <dbReference type="ChEBI" id="CHEBI:78449"/>
        <dbReference type="EC" id="2.3.1.39"/>
    </reaction>
</comment>
<dbReference type="Gene3D" id="3.30.70.250">
    <property type="entry name" value="Malonyl-CoA ACP transacylase, ACP-binding"/>
    <property type="match status" value="1"/>
</dbReference>
<feature type="active site" evidence="7">
    <location>
        <position position="120"/>
    </location>
</feature>
<evidence type="ECO:0000256" key="4">
    <source>
        <dbReference type="ARBA" id="ARBA00023315"/>
    </source>
</evidence>
<reference evidence="9 10" key="1">
    <citation type="submission" date="2019-12" db="EMBL/GenBank/DDBJ databases">
        <title>Nitratireductor arenosus sp. nov., Isolated from sea sand, Jeju island, South Korea.</title>
        <authorList>
            <person name="Kim W."/>
        </authorList>
    </citation>
    <scope>NUCLEOTIDE SEQUENCE [LARGE SCALE GENOMIC DNA]</scope>
    <source>
        <strain evidence="9 10">CAU 1489</strain>
    </source>
</reference>
<dbReference type="PIRSF" id="PIRSF000446">
    <property type="entry name" value="Mct"/>
    <property type="match status" value="1"/>
</dbReference>
<dbReference type="InterPro" id="IPR016035">
    <property type="entry name" value="Acyl_Trfase/lysoPLipase"/>
</dbReference>
<dbReference type="Gene3D" id="3.40.366.10">
    <property type="entry name" value="Malonyl-Coenzyme A Acyl Carrier Protein, domain 2"/>
    <property type="match status" value="1"/>
</dbReference>
<proteinExistence type="inferred from homology"/>
<evidence type="ECO:0000256" key="7">
    <source>
        <dbReference type="PIRSR" id="PIRSR000446-1"/>
    </source>
</evidence>
<dbReference type="SMART" id="SM00827">
    <property type="entry name" value="PKS_AT"/>
    <property type="match status" value="1"/>
</dbReference>
<dbReference type="EC" id="2.3.1.39" evidence="1 6"/>
<keyword evidence="4 6" id="KW-0012">Acyltransferase</keyword>
<dbReference type="PANTHER" id="PTHR42681:SF1">
    <property type="entry name" value="MALONYL-COA-ACYL CARRIER PROTEIN TRANSACYLASE, MITOCHONDRIAL"/>
    <property type="match status" value="1"/>
</dbReference>
<dbReference type="EMBL" id="WPHG01000003">
    <property type="protein sequence ID" value="MVA98339.1"/>
    <property type="molecule type" value="Genomic_DNA"/>
</dbReference>
<gene>
    <name evidence="9" type="primary">fabD</name>
    <name evidence="9" type="ORF">GN330_13905</name>
</gene>
<organism evidence="9 10">
    <name type="scientific">Nitratireductor arenosus</name>
    <dbReference type="NCBI Taxonomy" id="2682096"/>
    <lineage>
        <taxon>Bacteria</taxon>
        <taxon>Pseudomonadati</taxon>
        <taxon>Pseudomonadota</taxon>
        <taxon>Alphaproteobacteria</taxon>
        <taxon>Hyphomicrobiales</taxon>
        <taxon>Phyllobacteriaceae</taxon>
        <taxon>Nitratireductor</taxon>
    </lineage>
</organism>
<evidence type="ECO:0000256" key="5">
    <source>
        <dbReference type="ARBA" id="ARBA00048462"/>
    </source>
</evidence>
<evidence type="ECO:0000256" key="1">
    <source>
        <dbReference type="ARBA" id="ARBA00013258"/>
    </source>
</evidence>
<evidence type="ECO:0000256" key="3">
    <source>
        <dbReference type="ARBA" id="ARBA00022679"/>
    </source>
</evidence>
<dbReference type="InterPro" id="IPR014043">
    <property type="entry name" value="Acyl_transferase_dom"/>
</dbReference>
<comment type="similarity">
    <text evidence="6">Belongs to the fabD family.</text>
</comment>
<dbReference type="GO" id="GO:0006633">
    <property type="term" value="P:fatty acid biosynthetic process"/>
    <property type="evidence" value="ECO:0007669"/>
    <property type="project" value="TreeGrafter"/>
</dbReference>
<feature type="domain" description="Malonyl-CoA:ACP transacylase (MAT)" evidence="8">
    <location>
        <begin position="37"/>
        <end position="315"/>
    </location>
</feature>
<evidence type="ECO:0000259" key="8">
    <source>
        <dbReference type="SMART" id="SM00827"/>
    </source>
</evidence>
<sequence length="315" mass="34670">MPLRRKRSQGGSLRRAGWFVVAAGRRKEGHADMEAFIFPGQGSQHRGMGGEWFEHDEFRRLEGEIDQILGYSIRALCLEDQDGRLRQTQFTQPALYVVNALHYFRAMRENGLPSYVAGHSLGEFNALFASGVFDFHTGLRLVKKRGELMGQARGGAMAAVIGPDAETLAGLIEDHALSTIDIANHNSPSQTIISGPEPDIEAAETALKPHVDMFIPLPVSAAFHSRYMQDAADAFRLALADFSFGEPRVGVMSNVTAQPYPAENGSAAIKDLLARQITSPVRWQDTVRHLRRLGVTEFREVGPGNVLTKLVAQVH</sequence>
<dbReference type="InterPro" id="IPR001227">
    <property type="entry name" value="Ac_transferase_dom_sf"/>
</dbReference>
<dbReference type="InterPro" id="IPR004410">
    <property type="entry name" value="Malonyl_CoA-ACP_transAc_FabD"/>
</dbReference>
<dbReference type="InterPro" id="IPR016036">
    <property type="entry name" value="Malonyl_transacylase_ACP-bd"/>
</dbReference>
<name>A0A844QL27_9HYPH</name>
<feature type="active site" evidence="7">
    <location>
        <position position="224"/>
    </location>
</feature>
<dbReference type="AlphaFoldDB" id="A0A844QL27"/>
<dbReference type="NCBIfam" id="TIGR00128">
    <property type="entry name" value="fabD"/>
    <property type="match status" value="1"/>
</dbReference>
<protein>
    <recommendedName>
        <fullName evidence="2 6">Malonyl CoA-acyl carrier protein transacylase</fullName>
        <ecNumber evidence="1 6">2.3.1.39</ecNumber>
    </recommendedName>
</protein>
<dbReference type="GO" id="GO:0004314">
    <property type="term" value="F:[acyl-carrier-protein] S-malonyltransferase activity"/>
    <property type="evidence" value="ECO:0007669"/>
    <property type="project" value="UniProtKB-EC"/>
</dbReference>
<comment type="caution">
    <text evidence="9">The sequence shown here is derived from an EMBL/GenBank/DDBJ whole genome shotgun (WGS) entry which is preliminary data.</text>
</comment>
<keyword evidence="10" id="KW-1185">Reference proteome</keyword>
<accession>A0A844QL27</accession>
<dbReference type="SUPFAM" id="SSF55048">
    <property type="entry name" value="Probable ACP-binding domain of malonyl-CoA ACP transacylase"/>
    <property type="match status" value="1"/>
</dbReference>
<dbReference type="InterPro" id="IPR024925">
    <property type="entry name" value="Malonyl_CoA-ACP_transAc"/>
</dbReference>
<dbReference type="PANTHER" id="PTHR42681">
    <property type="entry name" value="MALONYL-COA-ACYL CARRIER PROTEIN TRANSACYLASE, MITOCHONDRIAL"/>
    <property type="match status" value="1"/>
</dbReference>
<dbReference type="Pfam" id="PF00698">
    <property type="entry name" value="Acyl_transf_1"/>
    <property type="match status" value="1"/>
</dbReference>
<dbReference type="InterPro" id="IPR050858">
    <property type="entry name" value="Mal-CoA-ACP_Trans/PKS_FabD"/>
</dbReference>
<dbReference type="GO" id="GO:0005829">
    <property type="term" value="C:cytosol"/>
    <property type="evidence" value="ECO:0007669"/>
    <property type="project" value="TreeGrafter"/>
</dbReference>
<dbReference type="SUPFAM" id="SSF52151">
    <property type="entry name" value="FabD/lysophospholipase-like"/>
    <property type="match status" value="1"/>
</dbReference>
<evidence type="ECO:0000313" key="10">
    <source>
        <dbReference type="Proteomes" id="UP000463224"/>
    </source>
</evidence>
<keyword evidence="3 6" id="KW-0808">Transferase</keyword>
<dbReference type="Proteomes" id="UP000463224">
    <property type="component" value="Unassembled WGS sequence"/>
</dbReference>